<sequence>MKKSTNASEDDLKPDRLLDVVLSWTFQDVLNENLYKDQVKKIPETFNSARDYKSYFIPLLFEEIHSDLSSSLHGVSRAPFCEIKSVQEGKPKAQKQLTQFNLILMLKNTTEFDRVENGGNYEPGSGDLIAITHIKPKSLSDLNSLKSPYHIAYVKWGGNQSSDKISVMSSKFISEFDFRKNNTQKMYAVSLMNMTTNIRIWKALSSQSKGDHLNLIQKVLQPGLNSGENCKICMSRSNNQASFITEDIIYSQNLNASQEDAVSSCVSMVNCSHANTKLIWGPPGTGKTKTVACLLFSLLKLKTRTLTCAPTNTAVLQVATRLHSIVVDSLRHDSYGLGDIVLFGNRKRMKLDCYPGLEDIFLDYRVKSLMQCYAEWKHNFESMIQLLRDPKELYFLEMSQKDFVMKKDSVIAYAYHAYNKQGLVMKFEVFVQKAWRDITKIYRLDEHNKKECMLITEKFVKQRIEKSRTSGLKFIMQTLYTNLMQLLEDPRRQIFSKMGYESFDDFAMNNTLVSTYSTYKQNKGENKYDDSVTFEDYVMRARKDILELYQSVMTMEQFVKWRFGELRERLKFLIHTLCTHMPKSFISVNNTSMLQALDLLKSLEISLSQAKFKQTVNDFEENIPACFGPSSRERNECICILSLLSNSIKLPEFKVKDQVEKFCLSNATLILCTASSSIKFYTEEMRPVQFLVIDEAAQLKECESTIPLQLPGLSHCILIGDERQLPALVKSKIADKCEFGRSMFERLVNLGYKRHMLNVQYRMHPSISLFPCKEFYDGKLSDAPVVRDESYNKHFLEGEMYGPYSFINIAKGKEQFGCGHSLKNMVEVAVISKILESLKQQFVRTKKKVSIGIISPYNAQVSEIQEKVKQYTWASNSGFSVNVGSVDGFQGGEEDIIILSTVRSNESRKVGFLSNEQRVNVAITRARYCLWILGNANTLIDSYSVWRKIVIDAKRRDCFHNADKDKKLDQAIEEALFEVELLEESESPFQKLSLGGKS</sequence>
<proteinExistence type="predicted"/>
<dbReference type="InterPro" id="IPR045055">
    <property type="entry name" value="DNA2/NAM7-like"/>
</dbReference>
<dbReference type="Pfam" id="PF20073">
    <property type="entry name" value="DUF6469"/>
    <property type="match status" value="1"/>
</dbReference>
<feature type="domain" description="DUF6469" evidence="7">
    <location>
        <begin position="79"/>
        <end position="205"/>
    </location>
</feature>
<evidence type="ECO:0000256" key="3">
    <source>
        <dbReference type="ARBA" id="ARBA00022806"/>
    </source>
</evidence>
<keyword evidence="3" id="KW-0347">Helicase</keyword>
<feature type="domain" description="DNA2/NAM7 helicase-like C-terminal" evidence="6">
    <location>
        <begin position="740"/>
        <end position="936"/>
    </location>
</feature>
<evidence type="ECO:0000256" key="2">
    <source>
        <dbReference type="ARBA" id="ARBA00022801"/>
    </source>
</evidence>
<evidence type="ECO:0000256" key="1">
    <source>
        <dbReference type="ARBA" id="ARBA00022741"/>
    </source>
</evidence>
<dbReference type="FunFam" id="3.40.50.300:FF:000326">
    <property type="entry name" value="P-loop containing nucleoside triphosphate hydrolase"/>
    <property type="match status" value="1"/>
</dbReference>
<evidence type="ECO:0000256" key="4">
    <source>
        <dbReference type="ARBA" id="ARBA00022840"/>
    </source>
</evidence>
<dbReference type="Gramene" id="Psat2g044200.1">
    <property type="protein sequence ID" value="Psat2g044200.1.cds"/>
    <property type="gene ID" value="Psat2g044200"/>
</dbReference>
<dbReference type="InterPro" id="IPR027417">
    <property type="entry name" value="P-loop_NTPase"/>
</dbReference>
<dbReference type="Pfam" id="PF13087">
    <property type="entry name" value="AAA_12"/>
    <property type="match status" value="1"/>
</dbReference>
<dbReference type="GO" id="GO:0004386">
    <property type="term" value="F:helicase activity"/>
    <property type="evidence" value="ECO:0007669"/>
    <property type="project" value="UniProtKB-KW"/>
</dbReference>
<dbReference type="InterPro" id="IPR041677">
    <property type="entry name" value="DNA2/NAM7_AAA_11"/>
</dbReference>
<gene>
    <name evidence="8" type="ORF">KIW84_021416</name>
</gene>
<keyword evidence="1" id="KW-0547">Nucleotide-binding</keyword>
<feature type="domain" description="DNA2/NAM7 helicase helicase" evidence="5">
    <location>
        <begin position="654"/>
        <end position="732"/>
    </location>
</feature>
<keyword evidence="9" id="KW-1185">Reference proteome</keyword>
<dbReference type="GO" id="GO:0005694">
    <property type="term" value="C:chromosome"/>
    <property type="evidence" value="ECO:0007669"/>
    <property type="project" value="UniProtKB-ARBA"/>
</dbReference>
<comment type="caution">
    <text evidence="8">The sequence shown here is derived from an EMBL/GenBank/DDBJ whole genome shotgun (WGS) entry which is preliminary data.</text>
</comment>
<dbReference type="PANTHER" id="PTHR10887:SF522">
    <property type="entry name" value="P-LOOP CONTAINING NUCLEOSIDE TRIPHOSPHATE HYDROLASES SUPERFAMILY PROTEIN"/>
    <property type="match status" value="1"/>
</dbReference>
<keyword evidence="2" id="KW-0378">Hydrolase</keyword>
<accession>A0A9D5B9A2</accession>
<dbReference type="Gramene" id="PSAT_LOCUS10031_t1">
    <property type="protein sequence ID" value="CAL5189950.1"/>
    <property type="gene ID" value="PSAT_LOCUS10031"/>
</dbReference>
<dbReference type="SUPFAM" id="SSF52540">
    <property type="entry name" value="P-loop containing nucleoside triphosphate hydrolases"/>
    <property type="match status" value="1"/>
</dbReference>
<dbReference type="OrthoDB" id="6513042at2759"/>
<dbReference type="GO" id="GO:0016787">
    <property type="term" value="F:hydrolase activity"/>
    <property type="evidence" value="ECO:0007669"/>
    <property type="project" value="UniProtKB-KW"/>
</dbReference>
<dbReference type="Gramene" id="Psat02G0141600-T1">
    <property type="protein sequence ID" value="KAI5434571.1"/>
    <property type="gene ID" value="KIW84_021416"/>
</dbReference>
<reference evidence="8 9" key="1">
    <citation type="journal article" date="2022" name="Nat. Genet.">
        <title>Improved pea reference genome and pan-genome highlight genomic features and evolutionary characteristics.</title>
        <authorList>
            <person name="Yang T."/>
            <person name="Liu R."/>
            <person name="Luo Y."/>
            <person name="Hu S."/>
            <person name="Wang D."/>
            <person name="Wang C."/>
            <person name="Pandey M.K."/>
            <person name="Ge S."/>
            <person name="Xu Q."/>
            <person name="Li N."/>
            <person name="Li G."/>
            <person name="Huang Y."/>
            <person name="Saxena R.K."/>
            <person name="Ji Y."/>
            <person name="Li M."/>
            <person name="Yan X."/>
            <person name="He Y."/>
            <person name="Liu Y."/>
            <person name="Wang X."/>
            <person name="Xiang C."/>
            <person name="Varshney R.K."/>
            <person name="Ding H."/>
            <person name="Gao S."/>
            <person name="Zong X."/>
        </authorList>
    </citation>
    <scope>NUCLEOTIDE SEQUENCE [LARGE SCALE GENOMIC DNA]</scope>
    <source>
        <strain evidence="8 9">cv. Zhongwan 6</strain>
    </source>
</reference>
<keyword evidence="4" id="KW-0067">ATP-binding</keyword>
<evidence type="ECO:0000259" key="7">
    <source>
        <dbReference type="Pfam" id="PF20073"/>
    </source>
</evidence>
<dbReference type="CDD" id="cd18808">
    <property type="entry name" value="SF1_C_Upf1"/>
    <property type="match status" value="1"/>
</dbReference>
<dbReference type="PANTHER" id="PTHR10887">
    <property type="entry name" value="DNA2/NAM7 HELICASE FAMILY"/>
    <property type="match status" value="1"/>
</dbReference>
<dbReference type="Gene3D" id="3.40.50.300">
    <property type="entry name" value="P-loop containing nucleotide triphosphate hydrolases"/>
    <property type="match status" value="3"/>
</dbReference>
<evidence type="ECO:0000313" key="9">
    <source>
        <dbReference type="Proteomes" id="UP001058974"/>
    </source>
</evidence>
<organism evidence="8 9">
    <name type="scientific">Pisum sativum</name>
    <name type="common">Garden pea</name>
    <name type="synonym">Lathyrus oleraceus</name>
    <dbReference type="NCBI Taxonomy" id="3888"/>
    <lineage>
        <taxon>Eukaryota</taxon>
        <taxon>Viridiplantae</taxon>
        <taxon>Streptophyta</taxon>
        <taxon>Embryophyta</taxon>
        <taxon>Tracheophyta</taxon>
        <taxon>Spermatophyta</taxon>
        <taxon>Magnoliopsida</taxon>
        <taxon>eudicotyledons</taxon>
        <taxon>Gunneridae</taxon>
        <taxon>Pentapetalae</taxon>
        <taxon>rosids</taxon>
        <taxon>fabids</taxon>
        <taxon>Fabales</taxon>
        <taxon>Fabaceae</taxon>
        <taxon>Papilionoideae</taxon>
        <taxon>50 kb inversion clade</taxon>
        <taxon>NPAAA clade</taxon>
        <taxon>Hologalegina</taxon>
        <taxon>IRL clade</taxon>
        <taxon>Fabeae</taxon>
        <taxon>Lathyrus</taxon>
    </lineage>
</organism>
<dbReference type="EMBL" id="JAMSHJ010000002">
    <property type="protein sequence ID" value="KAI5434571.1"/>
    <property type="molecule type" value="Genomic_DNA"/>
</dbReference>
<dbReference type="InterPro" id="IPR041679">
    <property type="entry name" value="DNA2/NAM7-like_C"/>
</dbReference>
<evidence type="ECO:0000313" key="8">
    <source>
        <dbReference type="EMBL" id="KAI5434571.1"/>
    </source>
</evidence>
<dbReference type="Proteomes" id="UP001058974">
    <property type="component" value="Chromosome 2"/>
</dbReference>
<feature type="domain" description="DNA2/NAM7 helicase helicase" evidence="5">
    <location>
        <begin position="253"/>
        <end position="381"/>
    </location>
</feature>
<name>A0A9D5B9A2_PEA</name>
<dbReference type="Pfam" id="PF13086">
    <property type="entry name" value="AAA_11"/>
    <property type="match status" value="2"/>
</dbReference>
<dbReference type="AlphaFoldDB" id="A0A9D5B9A2"/>
<dbReference type="GO" id="GO:0005524">
    <property type="term" value="F:ATP binding"/>
    <property type="evidence" value="ECO:0007669"/>
    <property type="project" value="UniProtKB-KW"/>
</dbReference>
<evidence type="ECO:0000259" key="6">
    <source>
        <dbReference type="Pfam" id="PF13087"/>
    </source>
</evidence>
<evidence type="ECO:0000259" key="5">
    <source>
        <dbReference type="Pfam" id="PF13086"/>
    </source>
</evidence>
<dbReference type="InterPro" id="IPR045529">
    <property type="entry name" value="DUF6469"/>
</dbReference>
<protein>
    <submittedName>
        <fullName evidence="8">Uncharacterized protein</fullName>
    </submittedName>
</protein>
<dbReference type="InterPro" id="IPR047187">
    <property type="entry name" value="SF1_C_Upf1"/>
</dbReference>